<name>A0A5C6C7L9_9BACT</name>
<sequence length="140" mass="14149" precursor="true">MKNLRLLSLVGLSVVVLSFVPGCSSESATDGGTAGTPEARDGLLDLANLLNAVQEEGRPLPKKTADFAQHDVAFPAAGALIQNGTIVYFPGASIDASAATTAIVAMQADADKSGGWVLLSTGEVKDLGAQEIAALPRAGS</sequence>
<organism evidence="2 3">
    <name type="scientific">Novipirellula galeiformis</name>
    <dbReference type="NCBI Taxonomy" id="2528004"/>
    <lineage>
        <taxon>Bacteria</taxon>
        <taxon>Pseudomonadati</taxon>
        <taxon>Planctomycetota</taxon>
        <taxon>Planctomycetia</taxon>
        <taxon>Pirellulales</taxon>
        <taxon>Pirellulaceae</taxon>
        <taxon>Novipirellula</taxon>
    </lineage>
</organism>
<evidence type="ECO:0000313" key="2">
    <source>
        <dbReference type="EMBL" id="TWU20132.1"/>
    </source>
</evidence>
<proteinExistence type="predicted"/>
<evidence type="ECO:0000256" key="1">
    <source>
        <dbReference type="SAM" id="SignalP"/>
    </source>
</evidence>
<reference evidence="2 3" key="1">
    <citation type="submission" date="2019-02" db="EMBL/GenBank/DDBJ databases">
        <title>Deep-cultivation of Planctomycetes and their phenomic and genomic characterization uncovers novel biology.</title>
        <authorList>
            <person name="Wiegand S."/>
            <person name="Jogler M."/>
            <person name="Boedeker C."/>
            <person name="Pinto D."/>
            <person name="Vollmers J."/>
            <person name="Rivas-Marin E."/>
            <person name="Kohn T."/>
            <person name="Peeters S.H."/>
            <person name="Heuer A."/>
            <person name="Rast P."/>
            <person name="Oberbeckmann S."/>
            <person name="Bunk B."/>
            <person name="Jeske O."/>
            <person name="Meyerdierks A."/>
            <person name="Storesund J.E."/>
            <person name="Kallscheuer N."/>
            <person name="Luecker S."/>
            <person name="Lage O.M."/>
            <person name="Pohl T."/>
            <person name="Merkel B.J."/>
            <person name="Hornburger P."/>
            <person name="Mueller R.-W."/>
            <person name="Bruemmer F."/>
            <person name="Labrenz M."/>
            <person name="Spormann A.M."/>
            <person name="Op Den Camp H."/>
            <person name="Overmann J."/>
            <person name="Amann R."/>
            <person name="Jetten M.S.M."/>
            <person name="Mascher T."/>
            <person name="Medema M.H."/>
            <person name="Devos D.P."/>
            <person name="Kaster A.-K."/>
            <person name="Ovreas L."/>
            <person name="Rohde M."/>
            <person name="Galperin M.Y."/>
            <person name="Jogler C."/>
        </authorList>
    </citation>
    <scope>NUCLEOTIDE SEQUENCE [LARGE SCALE GENOMIC DNA]</scope>
    <source>
        <strain evidence="2 3">Pla52o</strain>
    </source>
</reference>
<keyword evidence="1" id="KW-0732">Signal</keyword>
<feature type="signal peptide" evidence="1">
    <location>
        <begin position="1"/>
        <end position="18"/>
    </location>
</feature>
<gene>
    <name evidence="2" type="ORF">Pla52o_46460</name>
</gene>
<accession>A0A5C6C7L9</accession>
<comment type="caution">
    <text evidence="2">The sequence shown here is derived from an EMBL/GenBank/DDBJ whole genome shotgun (WGS) entry which is preliminary data.</text>
</comment>
<dbReference type="Proteomes" id="UP000316304">
    <property type="component" value="Unassembled WGS sequence"/>
</dbReference>
<dbReference type="AlphaFoldDB" id="A0A5C6C7L9"/>
<dbReference type="OrthoDB" id="9908850at2"/>
<dbReference type="EMBL" id="SJPT01000009">
    <property type="protein sequence ID" value="TWU20132.1"/>
    <property type="molecule type" value="Genomic_DNA"/>
</dbReference>
<feature type="chain" id="PRO_5022780436" evidence="1">
    <location>
        <begin position="19"/>
        <end position="140"/>
    </location>
</feature>
<evidence type="ECO:0000313" key="3">
    <source>
        <dbReference type="Proteomes" id="UP000316304"/>
    </source>
</evidence>
<protein>
    <submittedName>
        <fullName evidence="2">Uncharacterized protein</fullName>
    </submittedName>
</protein>
<dbReference type="RefSeq" id="WP_146596665.1">
    <property type="nucleotide sequence ID" value="NZ_SJPT01000009.1"/>
</dbReference>
<keyword evidence="3" id="KW-1185">Reference proteome</keyword>